<reference evidence="1 2" key="1">
    <citation type="submission" date="2018-08" db="EMBL/GenBank/DDBJ databases">
        <title>Genomic Encyclopedia of Type Strains, Phase IV (KMG-IV): sequencing the most valuable type-strain genomes for metagenomic binning, comparative biology and taxonomic classification.</title>
        <authorList>
            <person name="Goeker M."/>
        </authorList>
    </citation>
    <scope>NUCLEOTIDE SEQUENCE [LARGE SCALE GENOMIC DNA]</scope>
    <source>
        <strain evidence="1 2">BW863</strain>
    </source>
</reference>
<gene>
    <name evidence="1" type="ORF">DES32_2065</name>
</gene>
<keyword evidence="2" id="KW-1185">Reference proteome</keyword>
<proteinExistence type="predicted"/>
<dbReference type="EMBL" id="QUMO01000003">
    <property type="protein sequence ID" value="REF86023.1"/>
    <property type="molecule type" value="Genomic_DNA"/>
</dbReference>
<name>A0A3D9YWT3_9HYPH</name>
<evidence type="ECO:0000313" key="2">
    <source>
        <dbReference type="Proteomes" id="UP000256900"/>
    </source>
</evidence>
<accession>A0A3D9YWT3</accession>
<protein>
    <submittedName>
        <fullName evidence="1">Uncharacterized protein</fullName>
    </submittedName>
</protein>
<dbReference type="AlphaFoldDB" id="A0A3D9YWT3"/>
<organism evidence="1 2">
    <name type="scientific">Methylovirgula ligni</name>
    <dbReference type="NCBI Taxonomy" id="569860"/>
    <lineage>
        <taxon>Bacteria</taxon>
        <taxon>Pseudomonadati</taxon>
        <taxon>Pseudomonadota</taxon>
        <taxon>Alphaproteobacteria</taxon>
        <taxon>Hyphomicrobiales</taxon>
        <taxon>Beijerinckiaceae</taxon>
        <taxon>Methylovirgula</taxon>
    </lineage>
</organism>
<sequence length="81" mass="8611">MPTPSSPLTSEKSLAIVGSAVLFALLDKLAAKGVLERSEIQDVLKTAKGCVNARSNSFCGPEAIELMKSLCQRFGKVPEEC</sequence>
<evidence type="ECO:0000313" key="1">
    <source>
        <dbReference type="EMBL" id="REF86023.1"/>
    </source>
</evidence>
<comment type="caution">
    <text evidence="1">The sequence shown here is derived from an EMBL/GenBank/DDBJ whole genome shotgun (WGS) entry which is preliminary data.</text>
</comment>
<dbReference type="Proteomes" id="UP000256900">
    <property type="component" value="Unassembled WGS sequence"/>
</dbReference>
<dbReference type="RefSeq" id="WP_115836609.1">
    <property type="nucleotide sequence ID" value="NZ_CP025086.1"/>
</dbReference>